<reference evidence="9" key="1">
    <citation type="submission" date="2025-08" db="UniProtKB">
        <authorList>
            <consortium name="RefSeq"/>
        </authorList>
    </citation>
    <scope>IDENTIFICATION</scope>
</reference>
<evidence type="ECO:0000256" key="3">
    <source>
        <dbReference type="ARBA" id="ARBA00022963"/>
    </source>
</evidence>
<evidence type="ECO:0000256" key="5">
    <source>
        <dbReference type="ARBA" id="ARBA00029903"/>
    </source>
</evidence>
<feature type="chain" id="PRO_5028940901" description="phospholipase A2" evidence="6">
    <location>
        <begin position="40"/>
        <end position="392"/>
    </location>
</feature>
<dbReference type="PANTHER" id="PTHR12253">
    <property type="entry name" value="RH14732P"/>
    <property type="match status" value="1"/>
</dbReference>
<feature type="domain" description="Phospholipase A2-like central" evidence="7">
    <location>
        <begin position="265"/>
        <end position="359"/>
    </location>
</feature>
<proteinExistence type="predicted"/>
<dbReference type="AlphaFoldDB" id="A0A7E5VBG8"/>
<gene>
    <name evidence="9" type="primary">LOC113492354</name>
</gene>
<evidence type="ECO:0000313" key="8">
    <source>
        <dbReference type="Proteomes" id="UP000322000"/>
    </source>
</evidence>
<dbReference type="Gene3D" id="1.20.90.10">
    <property type="entry name" value="Phospholipase A2 domain"/>
    <property type="match status" value="1"/>
</dbReference>
<evidence type="ECO:0000313" key="9">
    <source>
        <dbReference type="RefSeq" id="XP_026725627.1"/>
    </source>
</evidence>
<dbReference type="Pfam" id="PF05826">
    <property type="entry name" value="Phospholip_A2_2"/>
    <property type="match status" value="1"/>
</dbReference>
<dbReference type="RefSeq" id="XP_026725627.1">
    <property type="nucleotide sequence ID" value="XM_026869826.1"/>
</dbReference>
<evidence type="ECO:0000256" key="2">
    <source>
        <dbReference type="ARBA" id="ARBA00013278"/>
    </source>
</evidence>
<dbReference type="GO" id="GO:0004623">
    <property type="term" value="F:phospholipase A2 activity"/>
    <property type="evidence" value="ECO:0007669"/>
    <property type="project" value="UniProtKB-EC"/>
</dbReference>
<comment type="cofactor">
    <cofactor evidence="1">
        <name>Ca(2+)</name>
        <dbReference type="ChEBI" id="CHEBI:29108"/>
    </cofactor>
</comment>
<sequence>MELKSPKAKKKSSIAKLISWGRMFKTPLLILFLLGTTNCERESEVTELDSNFKMQSFDGGHLRHKHRNDTEKNKISEIKYLRRHLNRDIVNFVMTDVLVDGEVENRVHYNGVTAKETYVGADGVGLKLRQLTDGRHLVQVIYNQNGAIQDCEYVTQGKSARNFLKTLRKELKLALDEEIYRIVNNQPKNMENEKFFRHFGNVSFRILNNGERLPPDISSWLDYDNLKMECLKRHKELQFMMENKNKVGETSLARSKRDTMELLRVPGTKWCGKGYSATRYSQLGGHTRTDRCCRVHDLRCPFWIGGMEKKYGIFNWRVNTLMHCRCDERFRACLKLADTSVSNMVGKLFFNVVQTKCFILKPVKMCTQRSWWGKCLRRGYTKQAFLRDNLPY</sequence>
<dbReference type="SUPFAM" id="SSF48619">
    <property type="entry name" value="Phospholipase A2, PLA2"/>
    <property type="match status" value="1"/>
</dbReference>
<dbReference type="EC" id="3.1.1.4" evidence="2"/>
<dbReference type="InterPro" id="IPR036444">
    <property type="entry name" value="PLipase_A2_dom_sf"/>
</dbReference>
<organism evidence="8 9">
    <name type="scientific">Trichoplusia ni</name>
    <name type="common">Cabbage looper</name>
    <dbReference type="NCBI Taxonomy" id="7111"/>
    <lineage>
        <taxon>Eukaryota</taxon>
        <taxon>Metazoa</taxon>
        <taxon>Ecdysozoa</taxon>
        <taxon>Arthropoda</taxon>
        <taxon>Hexapoda</taxon>
        <taxon>Insecta</taxon>
        <taxon>Pterygota</taxon>
        <taxon>Neoptera</taxon>
        <taxon>Endopterygota</taxon>
        <taxon>Lepidoptera</taxon>
        <taxon>Glossata</taxon>
        <taxon>Ditrysia</taxon>
        <taxon>Noctuoidea</taxon>
        <taxon>Noctuidae</taxon>
        <taxon>Plusiinae</taxon>
        <taxon>Trichoplusia</taxon>
    </lineage>
</organism>
<evidence type="ECO:0000259" key="7">
    <source>
        <dbReference type="Pfam" id="PF05826"/>
    </source>
</evidence>
<keyword evidence="3" id="KW-0442">Lipid degradation</keyword>
<dbReference type="GO" id="GO:0016042">
    <property type="term" value="P:lipid catabolic process"/>
    <property type="evidence" value="ECO:0007669"/>
    <property type="project" value="UniProtKB-KW"/>
</dbReference>
<dbReference type="Proteomes" id="UP000322000">
    <property type="component" value="Chromosome 3"/>
</dbReference>
<protein>
    <recommendedName>
        <fullName evidence="2">phospholipase A2</fullName>
        <ecNumber evidence="2">3.1.1.4</ecNumber>
    </recommendedName>
    <alternativeName>
        <fullName evidence="5">Phosphatidylcholine 2-acylhydrolase</fullName>
    </alternativeName>
</protein>
<evidence type="ECO:0000256" key="4">
    <source>
        <dbReference type="ARBA" id="ARBA00023098"/>
    </source>
</evidence>
<dbReference type="GO" id="GO:0006644">
    <property type="term" value="P:phospholipid metabolic process"/>
    <property type="evidence" value="ECO:0007669"/>
    <property type="project" value="InterPro"/>
</dbReference>
<dbReference type="GeneID" id="113492354"/>
<keyword evidence="8" id="KW-1185">Reference proteome</keyword>
<name>A0A7E5VBG8_TRINI</name>
<keyword evidence="6" id="KW-0732">Signal</keyword>
<dbReference type="CDD" id="cd04704">
    <property type="entry name" value="PLA2_bee_venom_like"/>
    <property type="match status" value="1"/>
</dbReference>
<dbReference type="InterPro" id="IPR016090">
    <property type="entry name" value="PLA2-like_dom"/>
</dbReference>
<evidence type="ECO:0000256" key="6">
    <source>
        <dbReference type="SAM" id="SignalP"/>
    </source>
</evidence>
<feature type="signal peptide" evidence="6">
    <location>
        <begin position="1"/>
        <end position="39"/>
    </location>
</feature>
<accession>A0A7E5VBG8</accession>
<dbReference type="GO" id="GO:0050482">
    <property type="term" value="P:arachidonate secretion"/>
    <property type="evidence" value="ECO:0007669"/>
    <property type="project" value="InterPro"/>
</dbReference>
<evidence type="ECO:0000256" key="1">
    <source>
        <dbReference type="ARBA" id="ARBA00001913"/>
    </source>
</evidence>
<keyword evidence="4" id="KW-0443">Lipid metabolism</keyword>